<reference evidence="1 2" key="1">
    <citation type="journal article" date="2021" name="bioRxiv">
        <title>Chromosome-scale and haplotype-resolved genome assembly of a tetraploid potato cultivar.</title>
        <authorList>
            <person name="Sun H."/>
            <person name="Jiao W.-B."/>
            <person name="Krause K."/>
            <person name="Campoy J.A."/>
            <person name="Goel M."/>
            <person name="Folz-Donahue K."/>
            <person name="Kukat C."/>
            <person name="Huettel B."/>
            <person name="Schneeberger K."/>
        </authorList>
    </citation>
    <scope>NUCLEOTIDE SEQUENCE [LARGE SCALE GENOMIC DNA]</scope>
    <source>
        <strain evidence="1">SolTubOtavaFocal</strain>
        <tissue evidence="1">Leaves</tissue>
    </source>
</reference>
<evidence type="ECO:0000313" key="2">
    <source>
        <dbReference type="Proteomes" id="UP000826656"/>
    </source>
</evidence>
<comment type="caution">
    <text evidence="1">The sequence shown here is derived from an EMBL/GenBank/DDBJ whole genome shotgun (WGS) entry which is preliminary data.</text>
</comment>
<name>A0ABQ7TVY3_SOLTU</name>
<dbReference type="Proteomes" id="UP000826656">
    <property type="component" value="Unassembled WGS sequence"/>
</dbReference>
<accession>A0ABQ7TVY3</accession>
<evidence type="ECO:0000313" key="1">
    <source>
        <dbReference type="EMBL" id="KAH0738368.1"/>
    </source>
</evidence>
<gene>
    <name evidence="1" type="ORF">KY290_037073</name>
</gene>
<protein>
    <submittedName>
        <fullName evidence="1">Uncharacterized protein</fullName>
    </submittedName>
</protein>
<proteinExistence type="predicted"/>
<dbReference type="EMBL" id="JAIVGD010000028">
    <property type="protein sequence ID" value="KAH0738368.1"/>
    <property type="molecule type" value="Genomic_DNA"/>
</dbReference>
<organism evidence="1 2">
    <name type="scientific">Solanum tuberosum</name>
    <name type="common">Potato</name>
    <dbReference type="NCBI Taxonomy" id="4113"/>
    <lineage>
        <taxon>Eukaryota</taxon>
        <taxon>Viridiplantae</taxon>
        <taxon>Streptophyta</taxon>
        <taxon>Embryophyta</taxon>
        <taxon>Tracheophyta</taxon>
        <taxon>Spermatophyta</taxon>
        <taxon>Magnoliopsida</taxon>
        <taxon>eudicotyledons</taxon>
        <taxon>Gunneridae</taxon>
        <taxon>Pentapetalae</taxon>
        <taxon>asterids</taxon>
        <taxon>lamiids</taxon>
        <taxon>Solanales</taxon>
        <taxon>Solanaceae</taxon>
        <taxon>Solanoideae</taxon>
        <taxon>Solaneae</taxon>
        <taxon>Solanum</taxon>
    </lineage>
</organism>
<sequence>MTATSKSSCLLPRGLDRRIRCGAKSTLIELSEFSLASLEWSSTIKRKEDALIRERKDRNPALTRLPFVSYFRSGVAALLPILVLDFQLHSSEEEDSKSPPVVILLGLGVESLSSV</sequence>
<keyword evidence="2" id="KW-1185">Reference proteome</keyword>